<proteinExistence type="predicted"/>
<dbReference type="AlphaFoldDB" id="A0A316JDU7"/>
<gene>
    <name evidence="1" type="ORF">DKP76_07105</name>
</gene>
<evidence type="ECO:0000313" key="2">
    <source>
        <dbReference type="Proteomes" id="UP000245865"/>
    </source>
</evidence>
<dbReference type="EMBL" id="QGDB01000002">
    <property type="protein sequence ID" value="PWL18825.1"/>
    <property type="molecule type" value="Genomic_DNA"/>
</dbReference>
<dbReference type="Pfam" id="PF06199">
    <property type="entry name" value="Phage_tail_2"/>
    <property type="match status" value="1"/>
</dbReference>
<evidence type="ECO:0000313" key="1">
    <source>
        <dbReference type="EMBL" id="PWL18825.1"/>
    </source>
</evidence>
<dbReference type="RefSeq" id="WP_109705719.1">
    <property type="nucleotide sequence ID" value="NZ_QGDB01000002.1"/>
</dbReference>
<accession>A0A316JDU7</accession>
<organism evidence="1 2">
    <name type="scientific">Falsochrobactrum shanghaiense</name>
    <dbReference type="NCBI Taxonomy" id="2201899"/>
    <lineage>
        <taxon>Bacteria</taxon>
        <taxon>Pseudomonadati</taxon>
        <taxon>Pseudomonadota</taxon>
        <taxon>Alphaproteobacteria</taxon>
        <taxon>Hyphomicrobiales</taxon>
        <taxon>Brucellaceae</taxon>
        <taxon>Falsochrobactrum</taxon>
    </lineage>
</organism>
<sequence>MATTKKLLIQFGDAATPEEFTHSCTINTSQDFSIEATTTDATEPNCEDPNAPGWVLRSVDTLSANINGAGTMDPVSFGVLRTHMLSGEPFNVRVTLDGLTSVQGGGHFAGRYVMTSLGLAKEGKGYVTSTVALQSDGEITWVPAT</sequence>
<protein>
    <recommendedName>
        <fullName evidence="3">Phage tail protein</fullName>
    </recommendedName>
</protein>
<reference evidence="1 2" key="1">
    <citation type="submission" date="2018-05" db="EMBL/GenBank/DDBJ databases">
        <title>Comparative genomic sequence analysis between strain HN4 and CCM 8460T (Falsochrobactrum ovis) will provide more evidence to prove that HN4 is a new species of Falsochrobactrum.</title>
        <authorList>
            <person name="Lyu W."/>
            <person name="Sun L."/>
            <person name="Yao L."/>
        </authorList>
    </citation>
    <scope>NUCLEOTIDE SEQUENCE [LARGE SCALE GENOMIC DNA]</scope>
    <source>
        <strain evidence="1 2">HN4</strain>
    </source>
</reference>
<dbReference type="OrthoDB" id="7375409at2"/>
<dbReference type="Proteomes" id="UP000245865">
    <property type="component" value="Unassembled WGS sequence"/>
</dbReference>
<evidence type="ECO:0008006" key="3">
    <source>
        <dbReference type="Google" id="ProtNLM"/>
    </source>
</evidence>
<dbReference type="InterPro" id="IPR011855">
    <property type="entry name" value="Phgtail_TP901_1"/>
</dbReference>
<name>A0A316JDU7_9HYPH</name>
<comment type="caution">
    <text evidence="1">The sequence shown here is derived from an EMBL/GenBank/DDBJ whole genome shotgun (WGS) entry which is preliminary data.</text>
</comment>
<keyword evidence="2" id="KW-1185">Reference proteome</keyword>